<dbReference type="Proteomes" id="UP000009073">
    <property type="component" value="Chromosome"/>
</dbReference>
<dbReference type="EMBL" id="CP001616">
    <property type="protein sequence ID" value="ACQ94532.1"/>
    <property type="molecule type" value="Genomic_DNA"/>
</dbReference>
<dbReference type="KEGG" id="tau:Tola_2943"/>
<reference evidence="14" key="1">
    <citation type="submission" date="2009-05" db="EMBL/GenBank/DDBJ databases">
        <title>Complete sequence of Tolumonas auensis DSM 9187.</title>
        <authorList>
            <consortium name="US DOE Joint Genome Institute"/>
            <person name="Lucas S."/>
            <person name="Copeland A."/>
            <person name="Lapidus A."/>
            <person name="Glavina del Rio T."/>
            <person name="Tice H."/>
            <person name="Bruce D."/>
            <person name="Goodwin L."/>
            <person name="Pitluck S."/>
            <person name="Chertkov O."/>
            <person name="Brettin T."/>
            <person name="Detter J.C."/>
            <person name="Han C."/>
            <person name="Larimer F."/>
            <person name="Land M."/>
            <person name="Hauser L."/>
            <person name="Kyrpides N."/>
            <person name="Mikhailova N."/>
            <person name="Spring S."/>
            <person name="Beller H."/>
        </authorList>
    </citation>
    <scope>NUCLEOTIDE SEQUENCE [LARGE SCALE GENOMIC DNA]</scope>
    <source>
        <strain evidence="14">DSM 9187 / TA4</strain>
    </source>
</reference>
<evidence type="ECO:0000259" key="12">
    <source>
        <dbReference type="PROSITE" id="PS50931"/>
    </source>
</evidence>
<accession>C4LD01</accession>
<evidence type="ECO:0000256" key="2">
    <source>
        <dbReference type="ARBA" id="ARBA00009437"/>
    </source>
</evidence>
<dbReference type="RefSeq" id="WP_015879981.1">
    <property type="nucleotide sequence ID" value="NC_012691.1"/>
</dbReference>
<dbReference type="HOGENOM" id="CLU_039613_6_0_6"/>
<gene>
    <name evidence="13" type="ordered locus">Tola_2943</name>
</gene>
<dbReference type="Pfam" id="PF00126">
    <property type="entry name" value="HTH_1"/>
    <property type="match status" value="1"/>
</dbReference>
<dbReference type="eggNOG" id="COG0583">
    <property type="taxonomic scope" value="Bacteria"/>
</dbReference>
<evidence type="ECO:0000256" key="6">
    <source>
        <dbReference type="ARBA" id="ARBA00022605"/>
    </source>
</evidence>
<comment type="subcellular location">
    <subcellularLocation>
        <location evidence="1">Cytoplasm</location>
    </subcellularLocation>
</comment>
<comment type="similarity">
    <text evidence="2">Belongs to the LysR transcriptional regulatory family.</text>
</comment>
<evidence type="ECO:0000256" key="7">
    <source>
        <dbReference type="ARBA" id="ARBA00023015"/>
    </source>
</evidence>
<dbReference type="InterPro" id="IPR036388">
    <property type="entry name" value="WH-like_DNA-bd_sf"/>
</dbReference>
<dbReference type="PANTHER" id="PTHR30126:SF25">
    <property type="entry name" value="HTH-TYPE TRANSCRIPTIONAL REGULATOR METR"/>
    <property type="match status" value="1"/>
</dbReference>
<dbReference type="InterPro" id="IPR000847">
    <property type="entry name" value="LysR_HTH_N"/>
</dbReference>
<dbReference type="InterPro" id="IPR005119">
    <property type="entry name" value="LysR_subst-bd"/>
</dbReference>
<sequence length="295" mass="33368">MFELKHLRSLLALKQQGSLAAAADMLNLSQSALSHQLTELEQRLGGPLFLRKSKPLNFTADGLRLVTLAESVLPQVDEVVHYLRRDLQPVQLRINVECHSCIRWLTPALQQLQQRYPDLELTFASQLDFTPQQALLQGELDMVLTADLLPENGIYYAPLFDFEMRLVLPVTHPLASAELITAENLSDEVLLTYPVVPQRLDVLRHFMQPAGLKPKQIKTLENTLMLTQMVAAGWGITVLPDWVCREFEQQQLIISKALGDGLWRRLHAAVRVGERQQPAIRTLIKALTRHPAEAK</sequence>
<dbReference type="PANTHER" id="PTHR30126">
    <property type="entry name" value="HTH-TYPE TRANSCRIPTIONAL REGULATOR"/>
    <property type="match status" value="1"/>
</dbReference>
<dbReference type="Pfam" id="PF03466">
    <property type="entry name" value="LysR_substrate"/>
    <property type="match status" value="1"/>
</dbReference>
<dbReference type="PRINTS" id="PR00039">
    <property type="entry name" value="HTHLYSR"/>
</dbReference>
<reference evidence="13 14" key="2">
    <citation type="journal article" date="2011" name="Stand. Genomic Sci.">
        <title>Complete genome sequence of Tolumonas auensis type strain (TA 4).</title>
        <authorList>
            <person name="Chertkov O."/>
            <person name="Copeland A."/>
            <person name="Lucas S."/>
            <person name="Lapidus A."/>
            <person name="Berry K.W."/>
            <person name="Detter J.C."/>
            <person name="Del Rio T.G."/>
            <person name="Hammon N."/>
            <person name="Dalin E."/>
            <person name="Tice H."/>
            <person name="Pitluck S."/>
            <person name="Richardson P."/>
            <person name="Bruce D."/>
            <person name="Goodwin L."/>
            <person name="Han C."/>
            <person name="Tapia R."/>
            <person name="Saunders E."/>
            <person name="Schmutz J."/>
            <person name="Brettin T."/>
            <person name="Larimer F."/>
            <person name="Land M."/>
            <person name="Hauser L."/>
            <person name="Spring S."/>
            <person name="Rohde M."/>
            <person name="Kyrpides N.C."/>
            <person name="Ivanova N."/>
            <person name="Goker M."/>
            <person name="Beller H.R."/>
            <person name="Klenk H.P."/>
            <person name="Woyke T."/>
        </authorList>
    </citation>
    <scope>NUCLEOTIDE SEQUENCE [LARGE SCALE GENOMIC DNA]</scope>
    <source>
        <strain evidence="14">DSM 9187 / TA4</strain>
    </source>
</reference>
<evidence type="ECO:0000256" key="1">
    <source>
        <dbReference type="ARBA" id="ARBA00004496"/>
    </source>
</evidence>
<organism evidence="13 14">
    <name type="scientific">Tolumonas auensis (strain DSM 9187 / NBRC 110442 / TA 4)</name>
    <dbReference type="NCBI Taxonomy" id="595494"/>
    <lineage>
        <taxon>Bacteria</taxon>
        <taxon>Pseudomonadati</taxon>
        <taxon>Pseudomonadota</taxon>
        <taxon>Gammaproteobacteria</taxon>
        <taxon>Aeromonadales</taxon>
        <taxon>Aeromonadaceae</taxon>
        <taxon>Tolumonas</taxon>
    </lineage>
</organism>
<evidence type="ECO:0000256" key="8">
    <source>
        <dbReference type="ARBA" id="ARBA00023125"/>
    </source>
</evidence>
<dbReference type="SUPFAM" id="SSF53850">
    <property type="entry name" value="Periplasmic binding protein-like II"/>
    <property type="match status" value="1"/>
</dbReference>
<feature type="domain" description="HTH lysR-type" evidence="12">
    <location>
        <begin position="2"/>
        <end position="59"/>
    </location>
</feature>
<keyword evidence="6" id="KW-0028">Amino-acid biosynthesis</keyword>
<dbReference type="CDD" id="cd08441">
    <property type="entry name" value="PBP2_MetR"/>
    <property type="match status" value="1"/>
</dbReference>
<dbReference type="AlphaFoldDB" id="C4LD01"/>
<evidence type="ECO:0000313" key="14">
    <source>
        <dbReference type="Proteomes" id="UP000009073"/>
    </source>
</evidence>
<dbReference type="Gene3D" id="3.40.190.10">
    <property type="entry name" value="Periplasmic binding protein-like II"/>
    <property type="match status" value="2"/>
</dbReference>
<dbReference type="GO" id="GO:0009086">
    <property type="term" value="P:methionine biosynthetic process"/>
    <property type="evidence" value="ECO:0007669"/>
    <property type="project" value="UniProtKB-KW"/>
</dbReference>
<keyword evidence="5" id="KW-0678">Repressor</keyword>
<protein>
    <recommendedName>
        <fullName evidence="3">HTH-type transcriptional regulator MetR</fullName>
    </recommendedName>
</protein>
<evidence type="ECO:0000256" key="9">
    <source>
        <dbReference type="ARBA" id="ARBA00023159"/>
    </source>
</evidence>
<dbReference type="GO" id="GO:0003700">
    <property type="term" value="F:DNA-binding transcription factor activity"/>
    <property type="evidence" value="ECO:0007669"/>
    <property type="project" value="InterPro"/>
</dbReference>
<evidence type="ECO:0000256" key="3">
    <source>
        <dbReference type="ARBA" id="ARBA00019365"/>
    </source>
</evidence>
<keyword evidence="7" id="KW-0805">Transcription regulation</keyword>
<name>C4LD01_TOLAT</name>
<dbReference type="PROSITE" id="PS50931">
    <property type="entry name" value="HTH_LYSR"/>
    <property type="match status" value="1"/>
</dbReference>
<evidence type="ECO:0000256" key="10">
    <source>
        <dbReference type="ARBA" id="ARBA00023163"/>
    </source>
</evidence>
<dbReference type="STRING" id="595494.Tola_2943"/>
<evidence type="ECO:0000256" key="5">
    <source>
        <dbReference type="ARBA" id="ARBA00022491"/>
    </source>
</evidence>
<evidence type="ECO:0000313" key="13">
    <source>
        <dbReference type="EMBL" id="ACQ94532.1"/>
    </source>
</evidence>
<keyword evidence="8" id="KW-0238">DNA-binding</keyword>
<evidence type="ECO:0000256" key="4">
    <source>
        <dbReference type="ARBA" id="ARBA00022490"/>
    </source>
</evidence>
<proteinExistence type="inferred from homology"/>
<keyword evidence="9" id="KW-0010">Activator</keyword>
<dbReference type="Gene3D" id="1.10.10.10">
    <property type="entry name" value="Winged helix-like DNA-binding domain superfamily/Winged helix DNA-binding domain"/>
    <property type="match status" value="1"/>
</dbReference>
<dbReference type="InterPro" id="IPR037406">
    <property type="entry name" value="MetR_PBP2"/>
</dbReference>
<dbReference type="GO" id="GO:0005737">
    <property type="term" value="C:cytoplasm"/>
    <property type="evidence" value="ECO:0007669"/>
    <property type="project" value="UniProtKB-SubCell"/>
</dbReference>
<keyword evidence="4" id="KW-0963">Cytoplasm</keyword>
<dbReference type="SUPFAM" id="SSF46785">
    <property type="entry name" value="Winged helix' DNA-binding domain"/>
    <property type="match status" value="1"/>
</dbReference>
<keyword evidence="10" id="KW-0804">Transcription</keyword>
<evidence type="ECO:0000256" key="11">
    <source>
        <dbReference type="ARBA" id="ARBA00023167"/>
    </source>
</evidence>
<keyword evidence="14" id="KW-1185">Reference proteome</keyword>
<dbReference type="InterPro" id="IPR036390">
    <property type="entry name" value="WH_DNA-bd_sf"/>
</dbReference>
<dbReference type="GO" id="GO:0000976">
    <property type="term" value="F:transcription cis-regulatory region binding"/>
    <property type="evidence" value="ECO:0007669"/>
    <property type="project" value="TreeGrafter"/>
</dbReference>
<keyword evidence="11" id="KW-0486">Methionine biosynthesis</keyword>